<dbReference type="EMBL" id="CP060202">
    <property type="protein sequence ID" value="QNH62008.1"/>
    <property type="molecule type" value="Genomic_DNA"/>
</dbReference>
<dbReference type="Proteomes" id="UP000515489">
    <property type="component" value="Chromosome"/>
</dbReference>
<dbReference type="KEGG" id="hsk:H4317_17980"/>
<accession>A0A7G7W6L5</accession>
<reference evidence="2 3" key="1">
    <citation type="submission" date="2020-08" db="EMBL/GenBank/DDBJ databases">
        <title>Hymenobacter sp. S2-20-2 genome sequencing.</title>
        <authorList>
            <person name="Jin L."/>
        </authorList>
    </citation>
    <scope>NUCLEOTIDE SEQUENCE [LARGE SCALE GENOMIC DNA]</scope>
    <source>
        <strain evidence="2 3">S2-20-2</strain>
    </source>
</reference>
<keyword evidence="3" id="KW-1185">Reference proteome</keyword>
<dbReference type="Pfam" id="PF13648">
    <property type="entry name" value="Lipocalin_4"/>
    <property type="match status" value="1"/>
</dbReference>
<name>A0A7G7W6L5_9BACT</name>
<gene>
    <name evidence="2" type="ORF">H4317_17980</name>
</gene>
<feature type="domain" description="Lipocalin-like" evidence="1">
    <location>
        <begin position="35"/>
        <end position="143"/>
    </location>
</feature>
<evidence type="ECO:0000313" key="2">
    <source>
        <dbReference type="EMBL" id="QNH62008.1"/>
    </source>
</evidence>
<evidence type="ECO:0000259" key="1">
    <source>
        <dbReference type="Pfam" id="PF13648"/>
    </source>
</evidence>
<evidence type="ECO:0000313" key="3">
    <source>
        <dbReference type="Proteomes" id="UP000515489"/>
    </source>
</evidence>
<sequence length="164" mass="18301">MLITKTSIRLALLIGLSACSEKETVLNQRETWLSTGGWQMTNYTYHTRAAAGGTPIQFEFITGRACEADDLYRFEATNKLQWDKNGTLCPTSQPPLTEWGTWQLLNSDTKLAIDHQGTVQFPYTGSVADPLDIVELTSETMVLRTADIQAGDSVVAYTYRFIKP</sequence>
<dbReference type="RefSeq" id="WP_185887926.1">
    <property type="nucleotide sequence ID" value="NZ_CP060202.1"/>
</dbReference>
<dbReference type="InterPro" id="IPR024311">
    <property type="entry name" value="Lipocalin-like"/>
</dbReference>
<proteinExistence type="predicted"/>
<dbReference type="AlphaFoldDB" id="A0A7G7W6L5"/>
<organism evidence="2 3">
    <name type="scientific">Hymenobacter sediminicola</name>
    <dbReference type="NCBI Taxonomy" id="2761579"/>
    <lineage>
        <taxon>Bacteria</taxon>
        <taxon>Pseudomonadati</taxon>
        <taxon>Bacteroidota</taxon>
        <taxon>Cytophagia</taxon>
        <taxon>Cytophagales</taxon>
        <taxon>Hymenobacteraceae</taxon>
        <taxon>Hymenobacter</taxon>
    </lineage>
</organism>
<protein>
    <submittedName>
        <fullName evidence="2">Lipocalin family protein</fullName>
    </submittedName>
</protein>